<protein>
    <recommendedName>
        <fullName evidence="7">Ribonuclease R</fullName>
        <shortName evidence="7">RNase R</shortName>
        <ecNumber evidence="7">3.1.13.1</ecNumber>
    </recommendedName>
</protein>
<dbReference type="NCBIfam" id="TIGR00358">
    <property type="entry name" value="3_prime_RNase"/>
    <property type="match status" value="1"/>
</dbReference>
<dbReference type="Pfam" id="PF17876">
    <property type="entry name" value="CSD2"/>
    <property type="match status" value="1"/>
</dbReference>
<dbReference type="PROSITE" id="PS50126">
    <property type="entry name" value="S1"/>
    <property type="match status" value="1"/>
</dbReference>
<dbReference type="CDD" id="cd04471">
    <property type="entry name" value="S1_RNase_R"/>
    <property type="match status" value="1"/>
</dbReference>
<reference evidence="9 10" key="1">
    <citation type="journal article" date="2015" name="Genome Announc.">
        <title>Expanding the biotechnology potential of lactobacilli through comparative genomics of 213 strains and associated genera.</title>
        <authorList>
            <person name="Sun Z."/>
            <person name="Harris H.M."/>
            <person name="McCann A."/>
            <person name="Guo C."/>
            <person name="Argimon S."/>
            <person name="Zhang W."/>
            <person name="Yang X."/>
            <person name="Jeffery I.B."/>
            <person name="Cooney J.C."/>
            <person name="Kagawa T.F."/>
            <person name="Liu W."/>
            <person name="Song Y."/>
            <person name="Salvetti E."/>
            <person name="Wrobel A."/>
            <person name="Rasinkangas P."/>
            <person name="Parkhill J."/>
            <person name="Rea M.C."/>
            <person name="O'Sullivan O."/>
            <person name="Ritari J."/>
            <person name="Douillard F.P."/>
            <person name="Paul Ross R."/>
            <person name="Yang R."/>
            <person name="Briner A.E."/>
            <person name="Felis G.E."/>
            <person name="de Vos W.M."/>
            <person name="Barrangou R."/>
            <person name="Klaenhammer T.R."/>
            <person name="Caufield P.W."/>
            <person name="Cui Y."/>
            <person name="Zhang H."/>
            <person name="O'Toole P.W."/>
        </authorList>
    </citation>
    <scope>NUCLEOTIDE SEQUENCE [LARGE SCALE GENOMIC DNA]</scope>
    <source>
        <strain evidence="9 10">DSM 7090</strain>
    </source>
</reference>
<dbReference type="SMART" id="SM00955">
    <property type="entry name" value="RNB"/>
    <property type="match status" value="1"/>
</dbReference>
<organism evidence="9 10">
    <name type="scientific">Lancefieldella rimae</name>
    <dbReference type="NCBI Taxonomy" id="1383"/>
    <lineage>
        <taxon>Bacteria</taxon>
        <taxon>Bacillati</taxon>
        <taxon>Actinomycetota</taxon>
        <taxon>Coriobacteriia</taxon>
        <taxon>Coriobacteriales</taxon>
        <taxon>Atopobiaceae</taxon>
        <taxon>Lancefieldella</taxon>
    </lineage>
</organism>
<keyword evidence="6 7" id="KW-0694">RNA-binding</keyword>
<keyword evidence="10" id="KW-1185">Reference proteome</keyword>
<dbReference type="PANTHER" id="PTHR23355:SF9">
    <property type="entry name" value="DIS3-LIKE EXONUCLEASE 2"/>
    <property type="match status" value="1"/>
</dbReference>
<dbReference type="EC" id="3.1.13.1" evidence="7"/>
<dbReference type="EMBL" id="JQCP01000004">
    <property type="protein sequence ID" value="KRO01633.1"/>
    <property type="molecule type" value="Genomic_DNA"/>
</dbReference>
<sequence>MDGDEVQVSLTTAKGREPRATVCSVLTRATSTFLGRYEVADPLGVVVPLNARIQRDFFVLPEDSSPARCDVSHGDIVVARIVEYPTRTSAAVVTLERRVGSSNELDMNIESVIASFGLATEFSQRSLTEASFLLLDVNKELADDASRVDLRGEFCVTIDPSDAKDFDDAVGARRLSDGGYELDVHIADVSRYVSWGSSIDLEARARTCSVYLVDRVLPMLPEWLCNDLCSLRPHEDRLTVSVRMRLNAEGVICSVQAMNAVIRSAARLSYEQVDALLEGKMSQDSPVMGDTTQQSALVRMLETLDEIRAKRQKIRYKRGAIDFETVETRMLLDVEGRPTGVSVRRRTRATNLIEEAMLLANESVAKMLADKDIKTAYRVHESPSPEALHAGLSVLVAIGALETGEAARITTGDSCAICGALEKSRGTGYTRVVNAVLLRAQKRAIYLPVNQGHYALGASAYCHFTSPIRRYSDILVHRALKSLLADEKPVVKGTRVGQTKSDEKAQLEQERALPQLCATCSERERVADAAARTSQKIKMAEFYQSRIGEEAWGTIDGVERFGLFVTLDATYAEGLLHVKDLGQEWIRYDEEQLMFIGEATGKRWRMGDRIKVRVSAVIIERGQIDFLPVDVSPGKGLPVKR</sequence>
<dbReference type="Proteomes" id="UP000051927">
    <property type="component" value="Unassembled WGS sequence"/>
</dbReference>
<feature type="domain" description="S1 motif" evidence="8">
    <location>
        <begin position="548"/>
        <end position="629"/>
    </location>
</feature>
<keyword evidence="2 7" id="KW-0963">Cytoplasm</keyword>
<comment type="subcellular location">
    <subcellularLocation>
        <location evidence="7">Cytoplasm</location>
    </subcellularLocation>
</comment>
<comment type="caution">
    <text evidence="9">The sequence shown here is derived from an EMBL/GenBank/DDBJ whole genome shotgun (WGS) entry which is preliminary data.</text>
</comment>
<dbReference type="Pfam" id="PF00773">
    <property type="entry name" value="RNB"/>
    <property type="match status" value="1"/>
</dbReference>
<evidence type="ECO:0000256" key="7">
    <source>
        <dbReference type="HAMAP-Rule" id="MF_01895"/>
    </source>
</evidence>
<comment type="function">
    <text evidence="7">3'-5' exoribonuclease that releases 5'-nucleoside monophosphates and is involved in maturation of structured RNAs.</text>
</comment>
<name>A0ABR5PYQ8_9ACTN</name>
<dbReference type="InterPro" id="IPR004476">
    <property type="entry name" value="RNase_II/RNase_R"/>
</dbReference>
<evidence type="ECO:0000259" key="8">
    <source>
        <dbReference type="PROSITE" id="PS50126"/>
    </source>
</evidence>
<keyword evidence="4 7" id="KW-0378">Hydrolase</keyword>
<dbReference type="InterPro" id="IPR003029">
    <property type="entry name" value="S1_domain"/>
</dbReference>
<dbReference type="InterPro" id="IPR011805">
    <property type="entry name" value="RNase_R"/>
</dbReference>
<dbReference type="PANTHER" id="PTHR23355">
    <property type="entry name" value="RIBONUCLEASE"/>
    <property type="match status" value="1"/>
</dbReference>
<dbReference type="InterPro" id="IPR040476">
    <property type="entry name" value="CSD2"/>
</dbReference>
<evidence type="ECO:0000256" key="2">
    <source>
        <dbReference type="ARBA" id="ARBA00022490"/>
    </source>
</evidence>
<evidence type="ECO:0000256" key="3">
    <source>
        <dbReference type="ARBA" id="ARBA00022722"/>
    </source>
</evidence>
<comment type="catalytic activity">
    <reaction evidence="1 7">
        <text>Exonucleolytic cleavage in the 3'- to 5'-direction to yield nucleoside 5'-phosphates.</text>
        <dbReference type="EC" id="3.1.13.1"/>
    </reaction>
</comment>
<dbReference type="Pfam" id="PF00575">
    <property type="entry name" value="S1"/>
    <property type="match status" value="1"/>
</dbReference>
<evidence type="ECO:0000256" key="1">
    <source>
        <dbReference type="ARBA" id="ARBA00001849"/>
    </source>
</evidence>
<dbReference type="InterPro" id="IPR050180">
    <property type="entry name" value="RNR_Ribonuclease"/>
</dbReference>
<dbReference type="InterPro" id="IPR012340">
    <property type="entry name" value="NA-bd_OB-fold"/>
</dbReference>
<evidence type="ECO:0000313" key="9">
    <source>
        <dbReference type="EMBL" id="KRO01633.1"/>
    </source>
</evidence>
<evidence type="ECO:0000256" key="5">
    <source>
        <dbReference type="ARBA" id="ARBA00022839"/>
    </source>
</evidence>
<evidence type="ECO:0000313" key="10">
    <source>
        <dbReference type="Proteomes" id="UP000051927"/>
    </source>
</evidence>
<accession>A0ABR5PYQ8</accession>
<dbReference type="SUPFAM" id="SSF50249">
    <property type="entry name" value="Nucleic acid-binding proteins"/>
    <property type="match status" value="2"/>
</dbReference>
<evidence type="ECO:0000256" key="4">
    <source>
        <dbReference type="ARBA" id="ARBA00022801"/>
    </source>
</evidence>
<dbReference type="Gene3D" id="2.40.50.140">
    <property type="entry name" value="Nucleic acid-binding proteins"/>
    <property type="match status" value="1"/>
</dbReference>
<dbReference type="SMART" id="SM00316">
    <property type="entry name" value="S1"/>
    <property type="match status" value="1"/>
</dbReference>
<keyword evidence="5 7" id="KW-0269">Exonuclease</keyword>
<gene>
    <name evidence="7" type="primary">rnr</name>
    <name evidence="9" type="ORF">IV60_GL001506</name>
</gene>
<dbReference type="InterPro" id="IPR001900">
    <property type="entry name" value="RNase_II/R"/>
</dbReference>
<evidence type="ECO:0000256" key="6">
    <source>
        <dbReference type="ARBA" id="ARBA00022884"/>
    </source>
</evidence>
<keyword evidence="3 7" id="KW-0540">Nuclease</keyword>
<dbReference type="HAMAP" id="MF_01895">
    <property type="entry name" value="RNase_R"/>
    <property type="match status" value="1"/>
</dbReference>
<proteinExistence type="inferred from homology"/>
<comment type="similarity">
    <text evidence="7">Belongs to the RNR ribonuclease family. RNase R subfamily.</text>
</comment>